<dbReference type="Proteomes" id="UP000069272">
    <property type="component" value="Chromosome 3L"/>
</dbReference>
<organism evidence="1 2">
    <name type="scientific">Anopheles albimanus</name>
    <name type="common">New world malaria mosquito</name>
    <dbReference type="NCBI Taxonomy" id="7167"/>
    <lineage>
        <taxon>Eukaryota</taxon>
        <taxon>Metazoa</taxon>
        <taxon>Ecdysozoa</taxon>
        <taxon>Arthropoda</taxon>
        <taxon>Hexapoda</taxon>
        <taxon>Insecta</taxon>
        <taxon>Pterygota</taxon>
        <taxon>Neoptera</taxon>
        <taxon>Endopterygota</taxon>
        <taxon>Diptera</taxon>
        <taxon>Nematocera</taxon>
        <taxon>Culicoidea</taxon>
        <taxon>Culicidae</taxon>
        <taxon>Anophelinae</taxon>
        <taxon>Anopheles</taxon>
    </lineage>
</organism>
<protein>
    <submittedName>
        <fullName evidence="1">Uncharacterized protein</fullName>
    </submittedName>
</protein>
<dbReference type="VEuPathDB" id="VectorBase:AALB20_027767"/>
<dbReference type="AlphaFoldDB" id="A0A182FEJ2"/>
<sequence>MGKRQVLAALHALLICTVRPVPSRDGSPGFVVSRAHCHLLLPLLFVTIMAGVHPWFIARLNPKDTVDWFTILGRVIATLLIVALLVIDSFWKRYQLLALLRALPTAMASGASGAPNLGRVRRLHLCTLALCDCASVLEGSVRLYRNRSYLYLSGIISGLMIEHYILLNGMLCQLMAECVAEEYAGTVCRLLGTGSRATIAHRLYALEHCKGQLKEVLGRKLLLVLLHLLLNISFCTYDFVQKLLYGGLASDVTRLAIIATLDTVTLFVLCYYFDLLHGKVMVAAQAAWVGSQLFKNGARYKWRLFALLLVDVDSIDS</sequence>
<reference evidence="1" key="2">
    <citation type="submission" date="2022-08" db="UniProtKB">
        <authorList>
            <consortium name="EnsemblMetazoa"/>
        </authorList>
    </citation>
    <scope>IDENTIFICATION</scope>
    <source>
        <strain evidence="1">STECLA/ALBI9_A</strain>
    </source>
</reference>
<keyword evidence="2" id="KW-1185">Reference proteome</keyword>
<evidence type="ECO:0000313" key="1">
    <source>
        <dbReference type="EnsemblMetazoa" id="AALB004933-PA"/>
    </source>
</evidence>
<dbReference type="STRING" id="7167.A0A182FEJ2"/>
<evidence type="ECO:0000313" key="2">
    <source>
        <dbReference type="Proteomes" id="UP000069272"/>
    </source>
</evidence>
<reference evidence="1 2" key="1">
    <citation type="journal article" date="2017" name="G3 (Bethesda)">
        <title>The Physical Genome Mapping of Anopheles albimanus Corrected Scaffold Misassemblies and Identified Interarm Rearrangements in Genus Anopheles.</title>
        <authorList>
            <person name="Artemov G.N."/>
            <person name="Peery A.N."/>
            <person name="Jiang X."/>
            <person name="Tu Z."/>
            <person name="Stegniy V.N."/>
            <person name="Sharakhova M.V."/>
            <person name="Sharakhov I.V."/>
        </authorList>
    </citation>
    <scope>NUCLEOTIDE SEQUENCE [LARGE SCALE GENOMIC DNA]</scope>
    <source>
        <strain evidence="1 2">ALBI9_A</strain>
    </source>
</reference>
<dbReference type="EnsemblMetazoa" id="AALB004933-RA">
    <property type="protein sequence ID" value="AALB004933-PA"/>
    <property type="gene ID" value="AALB004933"/>
</dbReference>
<name>A0A182FEJ2_ANOAL</name>
<proteinExistence type="predicted"/>
<dbReference type="VEuPathDB" id="VectorBase:AALB004933"/>
<accession>A0A182FEJ2</accession>